<gene>
    <name evidence="2" type="ORF">AMORRO_LOCUS17874</name>
</gene>
<evidence type="ECO:0000313" key="2">
    <source>
        <dbReference type="EMBL" id="CAG8787716.1"/>
    </source>
</evidence>
<keyword evidence="3" id="KW-1185">Reference proteome</keyword>
<dbReference type="EMBL" id="CAJVPV010058288">
    <property type="protein sequence ID" value="CAG8787716.1"/>
    <property type="molecule type" value="Genomic_DNA"/>
</dbReference>
<comment type="subcellular location">
    <subcellularLocation>
        <location evidence="1">Nucleus</location>
    </subcellularLocation>
</comment>
<accession>A0A9N9JNX1</accession>
<name>A0A9N9JNX1_9GLOM</name>
<dbReference type="PANTHER" id="PTHR12221">
    <property type="entry name" value="PESCADILLO - RELATED"/>
    <property type="match status" value="1"/>
</dbReference>
<dbReference type="GO" id="GO:0070545">
    <property type="term" value="C:PeBoW complex"/>
    <property type="evidence" value="ECO:0007669"/>
    <property type="project" value="TreeGrafter"/>
</dbReference>
<dbReference type="AlphaFoldDB" id="A0A9N9JNX1"/>
<dbReference type="InterPro" id="IPR010613">
    <property type="entry name" value="PES"/>
</dbReference>
<feature type="non-terminal residue" evidence="2">
    <location>
        <position position="1"/>
    </location>
</feature>
<proteinExistence type="predicted"/>
<dbReference type="Proteomes" id="UP000789342">
    <property type="component" value="Unassembled WGS sequence"/>
</dbReference>
<comment type="caution">
    <text evidence="2">The sequence shown here is derived from an EMBL/GenBank/DDBJ whole genome shotgun (WGS) entry which is preliminary data.</text>
</comment>
<dbReference type="Pfam" id="PF06732">
    <property type="entry name" value="Pescadillo_N"/>
    <property type="match status" value="1"/>
</dbReference>
<dbReference type="PANTHER" id="PTHR12221:SF6">
    <property type="entry name" value="PESCADILLO HOMOLOG"/>
    <property type="match status" value="1"/>
</dbReference>
<organism evidence="2 3">
    <name type="scientific">Acaulospora morrowiae</name>
    <dbReference type="NCBI Taxonomy" id="94023"/>
    <lineage>
        <taxon>Eukaryota</taxon>
        <taxon>Fungi</taxon>
        <taxon>Fungi incertae sedis</taxon>
        <taxon>Mucoromycota</taxon>
        <taxon>Glomeromycotina</taxon>
        <taxon>Glomeromycetes</taxon>
        <taxon>Diversisporales</taxon>
        <taxon>Acaulosporaceae</taxon>
        <taxon>Acaulospora</taxon>
    </lineage>
</organism>
<evidence type="ECO:0000256" key="1">
    <source>
        <dbReference type="ARBA" id="ARBA00004123"/>
    </source>
</evidence>
<protein>
    <submittedName>
        <fullName evidence="2">17160_t:CDS:1</fullName>
    </submittedName>
</protein>
<dbReference type="GO" id="GO:0000463">
    <property type="term" value="P:maturation of LSU-rRNA from tricistronic rRNA transcript (SSU-rRNA, 5.8S rRNA, LSU-rRNA)"/>
    <property type="evidence" value="ECO:0007669"/>
    <property type="project" value="TreeGrafter"/>
</dbReference>
<dbReference type="GO" id="GO:0003723">
    <property type="term" value="F:RNA binding"/>
    <property type="evidence" value="ECO:0007669"/>
    <property type="project" value="TreeGrafter"/>
</dbReference>
<dbReference type="OrthoDB" id="10264910at2759"/>
<reference evidence="2" key="1">
    <citation type="submission" date="2021-06" db="EMBL/GenBank/DDBJ databases">
        <authorList>
            <person name="Kallberg Y."/>
            <person name="Tangrot J."/>
            <person name="Rosling A."/>
        </authorList>
    </citation>
    <scope>NUCLEOTIDE SEQUENCE</scope>
    <source>
        <strain evidence="2">CL551</strain>
    </source>
</reference>
<sequence length="158" mass="18363">MGKLKEKGKAGAATNYITRNQALKKLQLTLADFRQVKLIIICRIYPREPQNRKKANKGSTAPATFYYIKDIKYLAHEPILRKFREHKTFLRKLCKALGKRQLSIARNLEKNKPIYTLDHIIKERYPTFTDALRDLDDALSTIFLFSTFPSTDKVKSET</sequence>
<evidence type="ECO:0000313" key="3">
    <source>
        <dbReference type="Proteomes" id="UP000789342"/>
    </source>
</evidence>
<feature type="non-terminal residue" evidence="2">
    <location>
        <position position="158"/>
    </location>
</feature>